<accession>A0A3S0IKG3</accession>
<feature type="domain" description="DUF2520" evidence="1">
    <location>
        <begin position="122"/>
        <end position="246"/>
    </location>
</feature>
<organism evidence="2 3">
    <name type="scientific">Arenibacter aquaticus</name>
    <dbReference type="NCBI Taxonomy" id="2489054"/>
    <lineage>
        <taxon>Bacteria</taxon>
        <taxon>Pseudomonadati</taxon>
        <taxon>Bacteroidota</taxon>
        <taxon>Flavobacteriia</taxon>
        <taxon>Flavobacteriales</taxon>
        <taxon>Flavobacteriaceae</taxon>
        <taxon>Arenibacter</taxon>
    </lineage>
</organism>
<dbReference type="Pfam" id="PF10728">
    <property type="entry name" value="DUF2520"/>
    <property type="match status" value="1"/>
</dbReference>
<dbReference type="SUPFAM" id="SSF51735">
    <property type="entry name" value="NAD(P)-binding Rossmann-fold domains"/>
    <property type="match status" value="1"/>
</dbReference>
<keyword evidence="3" id="KW-1185">Reference proteome</keyword>
<evidence type="ECO:0000313" key="3">
    <source>
        <dbReference type="Proteomes" id="UP000267585"/>
    </source>
</evidence>
<protein>
    <submittedName>
        <fullName evidence="2">DUF2520 domain-containing protein</fullName>
    </submittedName>
</protein>
<comment type="caution">
    <text evidence="2">The sequence shown here is derived from an EMBL/GenBank/DDBJ whole genome shotgun (WGS) entry which is preliminary data.</text>
</comment>
<dbReference type="InterPro" id="IPR008927">
    <property type="entry name" value="6-PGluconate_DH-like_C_sf"/>
</dbReference>
<dbReference type="PANTHER" id="PTHR40459:SF1">
    <property type="entry name" value="CONSERVED HYPOTHETICAL ALANINE AND LEUCINE RICH PROTEIN"/>
    <property type="match status" value="1"/>
</dbReference>
<dbReference type="SUPFAM" id="SSF48179">
    <property type="entry name" value="6-phosphogluconate dehydrogenase C-terminal domain-like"/>
    <property type="match status" value="1"/>
</dbReference>
<dbReference type="InterPro" id="IPR037108">
    <property type="entry name" value="TM1727-like_C_sf"/>
</dbReference>
<sequence>MISIVIVGTGNVAKHLFRAFVGIKEIEVVQVIGRTATKLLHFSEIVPVSVDFTKIVEADLYLMAVSDNAIPEVSHLLKNKKGLVVHTSGGVSITAMGDLERKGVFYPLQSFSAEKDIDFKTVPICIEAQNDKDLLLLNQLGKYLSQEVQVISSEQRKTIHLAAVYVNNFTNHLFQIGHEICSENNIPFSILTPLIKETVNKLDYLLPSEAQTGPAKRKDTKTMEIHLKQLKDKNYKDIYSLLSKSISEKYG</sequence>
<dbReference type="OrthoDB" id="9810755at2"/>
<dbReference type="AlphaFoldDB" id="A0A3S0IKG3"/>
<evidence type="ECO:0000259" key="1">
    <source>
        <dbReference type="Pfam" id="PF10728"/>
    </source>
</evidence>
<proteinExistence type="predicted"/>
<dbReference type="Proteomes" id="UP000267585">
    <property type="component" value="Unassembled WGS sequence"/>
</dbReference>
<dbReference type="RefSeq" id="WP_126163897.1">
    <property type="nucleotide sequence ID" value="NZ_RQPJ01000021.1"/>
</dbReference>
<dbReference type="Gene3D" id="1.10.1040.20">
    <property type="entry name" value="ProC-like, C-terminal domain"/>
    <property type="match status" value="1"/>
</dbReference>
<dbReference type="PANTHER" id="PTHR40459">
    <property type="entry name" value="CONSERVED HYPOTHETICAL ALANINE AND LEUCINE RICH PROTEIN"/>
    <property type="match status" value="1"/>
</dbReference>
<reference evidence="2 3" key="1">
    <citation type="submission" date="2018-11" db="EMBL/GenBank/DDBJ databases">
        <title>Arenibacter aquaticus sp.nov., a marine bacterium isolated from surface seawater in the South China Sea.</title>
        <authorList>
            <person name="Guo J."/>
            <person name="Sun J."/>
        </authorList>
    </citation>
    <scope>NUCLEOTIDE SEQUENCE [LARGE SCALE GENOMIC DNA]</scope>
    <source>
        <strain evidence="2 3">GUO666</strain>
    </source>
</reference>
<dbReference type="InterPro" id="IPR018931">
    <property type="entry name" value="DUF2520"/>
</dbReference>
<dbReference type="Gene3D" id="3.40.50.720">
    <property type="entry name" value="NAD(P)-binding Rossmann-like Domain"/>
    <property type="match status" value="1"/>
</dbReference>
<dbReference type="EMBL" id="RQPJ01000021">
    <property type="protein sequence ID" value="RTE52212.1"/>
    <property type="molecule type" value="Genomic_DNA"/>
</dbReference>
<evidence type="ECO:0000313" key="2">
    <source>
        <dbReference type="EMBL" id="RTE52212.1"/>
    </source>
</evidence>
<dbReference type="InterPro" id="IPR036291">
    <property type="entry name" value="NAD(P)-bd_dom_sf"/>
</dbReference>
<gene>
    <name evidence="2" type="ORF">EHW67_18665</name>
</gene>
<name>A0A3S0IKG3_9FLAO</name>